<feature type="domain" description="Peptidase M24" evidence="2">
    <location>
        <begin position="24"/>
        <end position="228"/>
    </location>
</feature>
<name>A0A1D1ZZM9_AUXPR</name>
<dbReference type="InterPro" id="IPR036390">
    <property type="entry name" value="WH_DNA-bd_sf"/>
</dbReference>
<dbReference type="FunFam" id="1.10.10.10:FF:000029">
    <property type="entry name" value="Proliferation-associated 2G4, a"/>
    <property type="match status" value="1"/>
</dbReference>
<dbReference type="InterPro" id="IPR001714">
    <property type="entry name" value="Pept_M24_MAP"/>
</dbReference>
<dbReference type="PANTHER" id="PTHR10804">
    <property type="entry name" value="PROTEASE FAMILY M24 METHIONYL AMINOPEPTIDASE, AMINOPEPTIDASE P"/>
    <property type="match status" value="1"/>
</dbReference>
<dbReference type="SUPFAM" id="SSF55920">
    <property type="entry name" value="Creatinase/aminopeptidase"/>
    <property type="match status" value="1"/>
</dbReference>
<dbReference type="InterPro" id="IPR047113">
    <property type="entry name" value="PA2G4/ARX1"/>
</dbReference>
<reference evidence="3" key="1">
    <citation type="submission" date="2015-08" db="EMBL/GenBank/DDBJ databases">
        <authorList>
            <person name="Babu N.S."/>
            <person name="Beckwith C.J."/>
            <person name="Beseler K.G."/>
            <person name="Brison A."/>
            <person name="Carone J.V."/>
            <person name="Caskin T.P."/>
            <person name="Diamond M."/>
            <person name="Durham M.E."/>
            <person name="Foxe J.M."/>
            <person name="Go M."/>
            <person name="Henderson B.A."/>
            <person name="Jones I.B."/>
            <person name="McGettigan J.A."/>
            <person name="Micheletti S.J."/>
            <person name="Nasrallah M.E."/>
            <person name="Ortiz D."/>
            <person name="Piller C.R."/>
            <person name="Privatt S.R."/>
            <person name="Schneider S.L."/>
            <person name="Sharp S."/>
            <person name="Smith T.C."/>
            <person name="Stanton J.D."/>
            <person name="Ullery H.E."/>
            <person name="Wilson R.J."/>
            <person name="Serrano M.G."/>
            <person name="Buck G."/>
            <person name="Lee V."/>
            <person name="Wang Y."/>
            <person name="Carvalho R."/>
            <person name="Voegtly L."/>
            <person name="Shi R."/>
            <person name="Duckworth R."/>
            <person name="Johnson A."/>
            <person name="Loviza R."/>
            <person name="Walstead R."/>
            <person name="Shah Z."/>
            <person name="Kiflezghi M."/>
            <person name="Wade K."/>
            <person name="Ball S.L."/>
            <person name="Bradley K.W."/>
            <person name="Asai D.J."/>
            <person name="Bowman C.A."/>
            <person name="Russell D.A."/>
            <person name="Pope W.H."/>
            <person name="Jacobs-Sera D."/>
            <person name="Hendrix R.W."/>
            <person name="Hatfull G.F."/>
        </authorList>
    </citation>
    <scope>NUCLEOTIDE SEQUENCE</scope>
</reference>
<dbReference type="InterPro" id="IPR036388">
    <property type="entry name" value="WH-like_DNA-bd_sf"/>
</dbReference>
<dbReference type="AlphaFoldDB" id="A0A1D1ZZM9"/>
<proteinExistence type="inferred from homology"/>
<evidence type="ECO:0000259" key="2">
    <source>
        <dbReference type="Pfam" id="PF00557"/>
    </source>
</evidence>
<evidence type="ECO:0000256" key="1">
    <source>
        <dbReference type="ARBA" id="ARBA00007319"/>
    </source>
</evidence>
<dbReference type="Gene3D" id="3.90.230.10">
    <property type="entry name" value="Creatinase/methionine aminopeptidase superfamily"/>
    <property type="match status" value="1"/>
</dbReference>
<protein>
    <recommendedName>
        <fullName evidence="2">Peptidase M24 domain-containing protein</fullName>
    </recommendedName>
</protein>
<evidence type="ECO:0000313" key="3">
    <source>
        <dbReference type="EMBL" id="JAT72123.1"/>
    </source>
</evidence>
<accession>A0A1D1ZZM9</accession>
<organism evidence="3">
    <name type="scientific">Auxenochlorella protothecoides</name>
    <name type="common">Green microalga</name>
    <name type="synonym">Chlorella protothecoides</name>
    <dbReference type="NCBI Taxonomy" id="3075"/>
    <lineage>
        <taxon>Eukaryota</taxon>
        <taxon>Viridiplantae</taxon>
        <taxon>Chlorophyta</taxon>
        <taxon>core chlorophytes</taxon>
        <taxon>Trebouxiophyceae</taxon>
        <taxon>Chlorellales</taxon>
        <taxon>Chlorellaceae</taxon>
        <taxon>Auxenochlorella</taxon>
    </lineage>
</organism>
<comment type="similarity">
    <text evidence="1">Belongs to the peptidase M24 family.</text>
</comment>
<dbReference type="Gene3D" id="1.10.10.10">
    <property type="entry name" value="Winged helix-like DNA-binding domain superfamily/Winged helix DNA-binding domain"/>
    <property type="match status" value="1"/>
</dbReference>
<dbReference type="CDD" id="cd01089">
    <property type="entry name" value="PA2G4-like"/>
    <property type="match status" value="1"/>
</dbReference>
<dbReference type="EMBL" id="GDKF01006499">
    <property type="protein sequence ID" value="JAT72123.1"/>
    <property type="molecule type" value="Transcribed_RNA"/>
</dbReference>
<dbReference type="InterPro" id="IPR000994">
    <property type="entry name" value="Pept_M24"/>
</dbReference>
<dbReference type="PANTHER" id="PTHR10804:SF11">
    <property type="entry name" value="PROLIFERATION-ASSOCIATED PROTEIN 2G4"/>
    <property type="match status" value="1"/>
</dbReference>
<dbReference type="InterPro" id="IPR004545">
    <property type="entry name" value="PA2G4"/>
</dbReference>
<dbReference type="PRINTS" id="PR00599">
    <property type="entry name" value="MAPEPTIDASE"/>
</dbReference>
<dbReference type="NCBIfam" id="TIGR00495">
    <property type="entry name" value="crvDNA_42K"/>
    <property type="match status" value="1"/>
</dbReference>
<dbReference type="Pfam" id="PF00557">
    <property type="entry name" value="Peptidase_M24"/>
    <property type="match status" value="1"/>
</dbReference>
<dbReference type="InterPro" id="IPR036005">
    <property type="entry name" value="Creatinase/aminopeptidase-like"/>
</dbReference>
<dbReference type="SUPFAM" id="SSF46785">
    <property type="entry name" value="Winged helix' DNA-binding domain"/>
    <property type="match status" value="1"/>
</dbReference>
<gene>
    <name evidence="3" type="ORF">g.20176</name>
</gene>
<sequence>MSDYSSDSESRENESISNPDVVTKYKAAAKIVNDTLAAVIDAAKPGAKIVDLCTLGDKLITEAAAKEFKGKDIEKGIAVPTCVSVNNCIGHFSPPADNTATLKEGDVVKIDLGAHIDGFIAQAAHSLVAVDGPAKGRAADVVAAAHAAYEAASRLVRAGRRAKEVGPVLSKIAEAYGCTLVEGVLSHEMKRFIIDASKAVLPRPGVDQKADDFEIEEGEVYAIDIVMSTGEGKSKVVDEKETTVFKRALDVQYQLKIKASREVLSEINKKFPTMMFSSRGLESTKTRYGLLECINHNLLQPFPVLYEKPDALVAHFKGTVLLVPSGVDRITNSTLQALESDKSIEDAEVKALLATSLKTKKKKKSKGEAPKAVEA</sequence>